<dbReference type="Proteomes" id="UP001304671">
    <property type="component" value="Unassembled WGS sequence"/>
</dbReference>
<dbReference type="EMBL" id="JAYFUL010000031">
    <property type="protein sequence ID" value="MEA5259441.1"/>
    <property type="molecule type" value="Genomic_DNA"/>
</dbReference>
<proteinExistence type="predicted"/>
<gene>
    <name evidence="1" type="ORF">VB264_16700</name>
</gene>
<sequence length="348" mass="39853">MKGNESFEESKVNYRKALAAFKNTGKIDDECFYHDKSTCKGKIKLSHSIQRNGRLSIIEGDINGNKQIYTFTDYEVGETTQVMRLKPIGKGSASTFFGFCDHHDTTLFSPIENNKFDNSDKHCFLHTYRAFAHSYHRKKEEIKAYNTESLFTENIPIADLYSFRNGLELSKNDQLSAKNKLDSLIENEEYNGLEYLSIIVPYSIPIACSSQISPFCTYSGKPFNNHSDAEKLYSIIMITVLPDHDQTIIILSCFPDDDLGMVFLDELDQLYDKEVTLFYRAISAILINYAENTFFAPALWNALGVSGQKNLCKELEYSTSEHIDINCFPKSNINFFNKKFSTNELRIK</sequence>
<organism evidence="1 2">
    <name type="scientific">Arcicella aquatica</name>
    <dbReference type="NCBI Taxonomy" id="217141"/>
    <lineage>
        <taxon>Bacteria</taxon>
        <taxon>Pseudomonadati</taxon>
        <taxon>Bacteroidota</taxon>
        <taxon>Cytophagia</taxon>
        <taxon>Cytophagales</taxon>
        <taxon>Flectobacillaceae</taxon>
        <taxon>Arcicella</taxon>
    </lineage>
</organism>
<dbReference type="RefSeq" id="WP_323251059.1">
    <property type="nucleotide sequence ID" value="NZ_JAYFUL010000031.1"/>
</dbReference>
<evidence type="ECO:0000313" key="2">
    <source>
        <dbReference type="Proteomes" id="UP001304671"/>
    </source>
</evidence>
<name>A0ABU5QQT8_9BACT</name>
<evidence type="ECO:0000313" key="1">
    <source>
        <dbReference type="EMBL" id="MEA5259441.1"/>
    </source>
</evidence>
<protein>
    <submittedName>
        <fullName evidence="1">Uncharacterized protein</fullName>
    </submittedName>
</protein>
<comment type="caution">
    <text evidence="1">The sequence shown here is derived from an EMBL/GenBank/DDBJ whole genome shotgun (WGS) entry which is preliminary data.</text>
</comment>
<reference evidence="1 2" key="1">
    <citation type="submission" date="2023-12" db="EMBL/GenBank/DDBJ databases">
        <title>Novel species of the genus Arcicella isolated from rivers.</title>
        <authorList>
            <person name="Lu H."/>
        </authorList>
    </citation>
    <scope>NUCLEOTIDE SEQUENCE [LARGE SCALE GENOMIC DNA]</scope>
    <source>
        <strain evidence="1 2">LMG 21963</strain>
    </source>
</reference>
<accession>A0ABU5QQT8</accession>
<keyword evidence="2" id="KW-1185">Reference proteome</keyword>